<evidence type="ECO:0000313" key="2">
    <source>
        <dbReference type="Proteomes" id="UP000789759"/>
    </source>
</evidence>
<sequence>NNIVSVIVDFNNSNSAFSNNLDLEEKIEFADEPEILDVKTKIKINQIKINTLQNYYSTHEPFLATILNSRNKKIEFATDSQKIKAKTYLIAKYELFKESASTLYDITQIKDNKKENALLAAIYISSIQNLEINKEIQQNSMQYLCIPATSTSNKHLFSKAENLITTKHNYLNSDLFKQ</sequence>
<evidence type="ECO:0000313" key="1">
    <source>
        <dbReference type="EMBL" id="CAG8816429.1"/>
    </source>
</evidence>
<dbReference type="EMBL" id="CAJVQA010044264">
    <property type="protein sequence ID" value="CAG8816429.1"/>
    <property type="molecule type" value="Genomic_DNA"/>
</dbReference>
<proteinExistence type="predicted"/>
<dbReference type="Proteomes" id="UP000789759">
    <property type="component" value="Unassembled WGS sequence"/>
</dbReference>
<name>A0A9N9K830_9GLOM</name>
<accession>A0A9N9K830</accession>
<gene>
    <name evidence="1" type="ORF">CPELLU_LOCUS19242</name>
</gene>
<dbReference type="AlphaFoldDB" id="A0A9N9K830"/>
<feature type="non-terminal residue" evidence="1">
    <location>
        <position position="178"/>
    </location>
</feature>
<feature type="non-terminal residue" evidence="1">
    <location>
        <position position="1"/>
    </location>
</feature>
<comment type="caution">
    <text evidence="1">The sequence shown here is derived from an EMBL/GenBank/DDBJ whole genome shotgun (WGS) entry which is preliminary data.</text>
</comment>
<protein>
    <submittedName>
        <fullName evidence="1">16367_t:CDS:1</fullName>
    </submittedName>
</protein>
<reference evidence="1" key="1">
    <citation type="submission" date="2021-06" db="EMBL/GenBank/DDBJ databases">
        <authorList>
            <person name="Kallberg Y."/>
            <person name="Tangrot J."/>
            <person name="Rosling A."/>
        </authorList>
    </citation>
    <scope>NUCLEOTIDE SEQUENCE</scope>
    <source>
        <strain evidence="1">FL966</strain>
    </source>
</reference>
<organism evidence="1 2">
    <name type="scientific">Cetraspora pellucida</name>
    <dbReference type="NCBI Taxonomy" id="1433469"/>
    <lineage>
        <taxon>Eukaryota</taxon>
        <taxon>Fungi</taxon>
        <taxon>Fungi incertae sedis</taxon>
        <taxon>Mucoromycota</taxon>
        <taxon>Glomeromycotina</taxon>
        <taxon>Glomeromycetes</taxon>
        <taxon>Diversisporales</taxon>
        <taxon>Gigasporaceae</taxon>
        <taxon>Cetraspora</taxon>
    </lineage>
</organism>
<keyword evidence="2" id="KW-1185">Reference proteome</keyword>